<evidence type="ECO:0000313" key="3">
    <source>
        <dbReference type="Proteomes" id="UP000823615"/>
    </source>
</evidence>
<dbReference type="InterPro" id="IPR027417">
    <property type="entry name" value="P-loop_NTPase"/>
</dbReference>
<sequence length="73" mass="8095">MIIFLHGSMQMEKEYVSAWLGNNGRGVAEVITGAGKTKMAIMAIEAICQKQSKTPKIFIIIPALRLPRNGKRH</sequence>
<reference evidence="2" key="2">
    <citation type="journal article" date="2021" name="PeerJ">
        <title>Extensive microbial diversity within the chicken gut microbiome revealed by metagenomics and culture.</title>
        <authorList>
            <person name="Gilroy R."/>
            <person name="Ravi A."/>
            <person name="Getino M."/>
            <person name="Pursley I."/>
            <person name="Horton D.L."/>
            <person name="Alikhan N.F."/>
            <person name="Baker D."/>
            <person name="Gharbi K."/>
            <person name="Hall N."/>
            <person name="Watson M."/>
            <person name="Adriaenssens E.M."/>
            <person name="Foster-Nyarko E."/>
            <person name="Jarju S."/>
            <person name="Secka A."/>
            <person name="Antonio M."/>
            <person name="Oren A."/>
            <person name="Chaudhuri R.R."/>
            <person name="La Ragione R."/>
            <person name="Hildebrand F."/>
            <person name="Pallen M.J."/>
        </authorList>
    </citation>
    <scope>NUCLEOTIDE SEQUENCE</scope>
    <source>
        <strain evidence="2">7293</strain>
    </source>
</reference>
<protein>
    <submittedName>
        <fullName evidence="2">DEAD/DEAH box helicase family protein</fullName>
    </submittedName>
</protein>
<reference evidence="2" key="1">
    <citation type="submission" date="2020-10" db="EMBL/GenBank/DDBJ databases">
        <authorList>
            <person name="Gilroy R."/>
        </authorList>
    </citation>
    <scope>NUCLEOTIDE SEQUENCE</scope>
    <source>
        <strain evidence="2">7293</strain>
    </source>
</reference>
<dbReference type="GO" id="GO:0016787">
    <property type="term" value="F:hydrolase activity"/>
    <property type="evidence" value="ECO:0007669"/>
    <property type="project" value="InterPro"/>
</dbReference>
<accession>A0A9D9DZM4</accession>
<dbReference type="AlphaFoldDB" id="A0A9D9DZM4"/>
<dbReference type="Pfam" id="PF04851">
    <property type="entry name" value="ResIII"/>
    <property type="match status" value="1"/>
</dbReference>
<comment type="caution">
    <text evidence="2">The sequence shown here is derived from an EMBL/GenBank/DDBJ whole genome shotgun (WGS) entry which is preliminary data.</text>
</comment>
<keyword evidence="2" id="KW-0347">Helicase</keyword>
<dbReference type="Gene3D" id="3.40.50.300">
    <property type="entry name" value="P-loop containing nucleotide triphosphate hydrolases"/>
    <property type="match status" value="1"/>
</dbReference>
<dbReference type="InterPro" id="IPR006935">
    <property type="entry name" value="Helicase/UvrB_N"/>
</dbReference>
<name>A0A9D9DZM4_9SPIO</name>
<organism evidence="2 3">
    <name type="scientific">Candidatus Ornithospirochaeta stercoripullorum</name>
    <dbReference type="NCBI Taxonomy" id="2840899"/>
    <lineage>
        <taxon>Bacteria</taxon>
        <taxon>Pseudomonadati</taxon>
        <taxon>Spirochaetota</taxon>
        <taxon>Spirochaetia</taxon>
        <taxon>Spirochaetales</taxon>
        <taxon>Spirochaetaceae</taxon>
        <taxon>Spirochaetaceae incertae sedis</taxon>
        <taxon>Candidatus Ornithospirochaeta</taxon>
    </lineage>
</organism>
<dbReference type="GO" id="GO:0003677">
    <property type="term" value="F:DNA binding"/>
    <property type="evidence" value="ECO:0007669"/>
    <property type="project" value="InterPro"/>
</dbReference>
<proteinExistence type="predicted"/>
<feature type="domain" description="Helicase/UvrB N-terminal" evidence="1">
    <location>
        <begin position="12"/>
        <end position="66"/>
    </location>
</feature>
<evidence type="ECO:0000259" key="1">
    <source>
        <dbReference type="Pfam" id="PF04851"/>
    </source>
</evidence>
<keyword evidence="2" id="KW-0067">ATP-binding</keyword>
<keyword evidence="2" id="KW-0378">Hydrolase</keyword>
<dbReference type="EMBL" id="JADIMT010000093">
    <property type="protein sequence ID" value="MBO8436929.1"/>
    <property type="molecule type" value="Genomic_DNA"/>
</dbReference>
<dbReference type="Proteomes" id="UP000823615">
    <property type="component" value="Unassembled WGS sequence"/>
</dbReference>
<keyword evidence="2" id="KW-0547">Nucleotide-binding</keyword>
<evidence type="ECO:0000313" key="2">
    <source>
        <dbReference type="EMBL" id="MBO8436929.1"/>
    </source>
</evidence>
<dbReference type="GO" id="GO:0004386">
    <property type="term" value="F:helicase activity"/>
    <property type="evidence" value="ECO:0007669"/>
    <property type="project" value="UniProtKB-KW"/>
</dbReference>
<dbReference type="GO" id="GO:0005524">
    <property type="term" value="F:ATP binding"/>
    <property type="evidence" value="ECO:0007669"/>
    <property type="project" value="InterPro"/>
</dbReference>
<gene>
    <name evidence="2" type="ORF">IAA97_08125</name>
</gene>